<protein>
    <submittedName>
        <fullName evidence="3">Sperm-associated antigen 8</fullName>
    </submittedName>
</protein>
<accession>A0A8J5ZHC8</accession>
<gene>
    <name evidence="3" type="ORF">J0S82_015546</name>
</gene>
<keyword evidence="1" id="KW-0812">Transmembrane</keyword>
<dbReference type="GO" id="GO:0045944">
    <property type="term" value="P:positive regulation of transcription by RNA polymerase II"/>
    <property type="evidence" value="ECO:0007669"/>
    <property type="project" value="TreeGrafter"/>
</dbReference>
<dbReference type="InterPro" id="IPR026124">
    <property type="entry name" value="Sperm-assoc_Ag8"/>
</dbReference>
<name>A0A8J5ZHC8_GALPY</name>
<reference evidence="3" key="1">
    <citation type="journal article" date="2021" name="Evol. Appl.">
        <title>The genome of the Pyrenean desman and the effects of bottlenecks and inbreeding on the genomic landscape of an endangered species.</title>
        <authorList>
            <person name="Escoda L."/>
            <person name="Castresana J."/>
        </authorList>
    </citation>
    <scope>NUCLEOTIDE SEQUENCE</scope>
    <source>
        <strain evidence="3">IBE-C5619</strain>
    </source>
</reference>
<evidence type="ECO:0000313" key="3">
    <source>
        <dbReference type="EMBL" id="KAG8505998.1"/>
    </source>
</evidence>
<dbReference type="AlphaFoldDB" id="A0A8J5ZHC8"/>
<evidence type="ECO:0000256" key="1">
    <source>
        <dbReference type="SAM" id="Phobius"/>
    </source>
</evidence>
<keyword evidence="1" id="KW-0472">Membrane</keyword>
<dbReference type="GO" id="GO:0008017">
    <property type="term" value="F:microtubule binding"/>
    <property type="evidence" value="ECO:0007669"/>
    <property type="project" value="InterPro"/>
</dbReference>
<keyword evidence="4" id="KW-1185">Reference proteome</keyword>
<feature type="non-terminal residue" evidence="3">
    <location>
        <position position="471"/>
    </location>
</feature>
<keyword evidence="1" id="KW-1133">Transmembrane helix</keyword>
<dbReference type="GO" id="GO:0005737">
    <property type="term" value="C:cytoplasm"/>
    <property type="evidence" value="ECO:0007669"/>
    <property type="project" value="TreeGrafter"/>
</dbReference>
<dbReference type="OrthoDB" id="2120499at2759"/>
<evidence type="ECO:0000256" key="2">
    <source>
        <dbReference type="SAM" id="SignalP"/>
    </source>
</evidence>
<dbReference type="Proteomes" id="UP000700334">
    <property type="component" value="Unassembled WGS sequence"/>
</dbReference>
<evidence type="ECO:0000313" key="4">
    <source>
        <dbReference type="Proteomes" id="UP000700334"/>
    </source>
</evidence>
<dbReference type="PANTHER" id="PTHR15510:SF5">
    <property type="entry name" value="SPERM-ASSOCIATED ANTIGEN 8"/>
    <property type="match status" value="1"/>
</dbReference>
<keyword evidence="2" id="KW-0732">Signal</keyword>
<feature type="chain" id="PRO_5035328257" evidence="2">
    <location>
        <begin position="24"/>
        <end position="471"/>
    </location>
</feature>
<dbReference type="GO" id="GO:0005634">
    <property type="term" value="C:nucleus"/>
    <property type="evidence" value="ECO:0007669"/>
    <property type="project" value="TreeGrafter"/>
</dbReference>
<dbReference type="PANTHER" id="PTHR15510">
    <property type="entry name" value="SPERM-ASSOCIATED ANTIGEN 8"/>
    <property type="match status" value="1"/>
</dbReference>
<organism evidence="3 4">
    <name type="scientific">Galemys pyrenaicus</name>
    <name type="common">Iberian desman</name>
    <name type="synonym">Pyrenean desman</name>
    <dbReference type="NCBI Taxonomy" id="202257"/>
    <lineage>
        <taxon>Eukaryota</taxon>
        <taxon>Metazoa</taxon>
        <taxon>Chordata</taxon>
        <taxon>Craniata</taxon>
        <taxon>Vertebrata</taxon>
        <taxon>Euteleostomi</taxon>
        <taxon>Mammalia</taxon>
        <taxon>Eutheria</taxon>
        <taxon>Laurasiatheria</taxon>
        <taxon>Eulipotyphla</taxon>
        <taxon>Talpidae</taxon>
        <taxon>Galemys</taxon>
    </lineage>
</organism>
<sequence length="471" mass="52899">IFRPTAHWGPIWNRSLLWMTVLGRPWLRKPQQQPPALEQLHCLRRPQHPTLSPAFSWRPPLTVFLESLTLVPRQAMRVLSVNLSVFPLLLTMPVLQMILVLVLPLLVAPVLVLIMTLVLVIALVEVLGLPLNLGIVQFVSVSLRSGPVLLQASEILGQIWCLIVLRTMGGLRNSHLGNVCKSQNLVPEGYGSPLRLKRSVNFFIKQCQGASVFSTTGRRRLPLPSPGEAIVDDEVTTIMRATNHLDQVPSMQDGSESYFFRHGHQGLLTLQSQSPMSFSTTHKDSYQFPRNHHQPIRGKREAMLEMLLHHQICKEVQAEQETTRKHVEVESVTHRDYKKELVQTGPPAPTKPHDYRQEQPETFWKQRASQLPVCEGDRVMVLGENKEKRLFFSGLVRGSVLILALFQGVSNIKTFDTPFRKNCSFSTPVPLSLGQPLPYEPEDFSYHLGEISSLVCQGGGLGSKGGRTTPT</sequence>
<feature type="transmembrane region" description="Helical" evidence="1">
    <location>
        <begin position="112"/>
        <end position="135"/>
    </location>
</feature>
<dbReference type="Pfam" id="PF22584">
    <property type="entry name" value="CFAP143"/>
    <property type="match status" value="2"/>
</dbReference>
<feature type="signal peptide" evidence="2">
    <location>
        <begin position="1"/>
        <end position="23"/>
    </location>
</feature>
<comment type="caution">
    <text evidence="3">The sequence shown here is derived from an EMBL/GenBank/DDBJ whole genome shotgun (WGS) entry which is preliminary data.</text>
</comment>
<feature type="transmembrane region" description="Helical" evidence="1">
    <location>
        <begin position="83"/>
        <end position="106"/>
    </location>
</feature>
<dbReference type="EMBL" id="JAGFMF010012196">
    <property type="protein sequence ID" value="KAG8505998.1"/>
    <property type="molecule type" value="Genomic_DNA"/>
</dbReference>
<proteinExistence type="predicted"/>